<feature type="non-terminal residue" evidence="2">
    <location>
        <position position="62"/>
    </location>
</feature>
<dbReference type="InterPro" id="IPR014721">
    <property type="entry name" value="Ribsml_uS5_D2-typ_fold_subgr"/>
</dbReference>
<feature type="domain" description="DNA mismatch repair protein S5" evidence="1">
    <location>
        <begin position="4"/>
        <end position="61"/>
    </location>
</feature>
<dbReference type="Pfam" id="PF01119">
    <property type="entry name" value="DNA_mis_repair"/>
    <property type="match status" value="1"/>
</dbReference>
<organism evidence="2 3">
    <name type="scientific">Rotaria socialis</name>
    <dbReference type="NCBI Taxonomy" id="392032"/>
    <lineage>
        <taxon>Eukaryota</taxon>
        <taxon>Metazoa</taxon>
        <taxon>Spiralia</taxon>
        <taxon>Gnathifera</taxon>
        <taxon>Rotifera</taxon>
        <taxon>Eurotatoria</taxon>
        <taxon>Bdelloidea</taxon>
        <taxon>Philodinida</taxon>
        <taxon>Philodinidae</taxon>
        <taxon>Rotaria</taxon>
    </lineage>
</organism>
<dbReference type="GO" id="GO:0140664">
    <property type="term" value="F:ATP-dependent DNA damage sensor activity"/>
    <property type="evidence" value="ECO:0007669"/>
    <property type="project" value="InterPro"/>
</dbReference>
<proteinExistence type="predicted"/>
<name>A0A822EFZ5_9BILA</name>
<protein>
    <recommendedName>
        <fullName evidence="1">DNA mismatch repair protein S5 domain-containing protein</fullName>
    </recommendedName>
</protein>
<dbReference type="EMBL" id="CAJOBR010070782">
    <property type="protein sequence ID" value="CAF5098908.1"/>
    <property type="molecule type" value="Genomic_DNA"/>
</dbReference>
<comment type="caution">
    <text evidence="2">The sequence shown here is derived from an EMBL/GenBank/DDBJ whole genome shotgun (WGS) entry which is preliminary data.</text>
</comment>
<dbReference type="PANTHER" id="PTHR10073:SF52">
    <property type="entry name" value="MISMATCH REPAIR ENDONUCLEASE PMS2"/>
    <property type="match status" value="1"/>
</dbReference>
<evidence type="ECO:0000313" key="2">
    <source>
        <dbReference type="EMBL" id="CAF5098908.1"/>
    </source>
</evidence>
<evidence type="ECO:0000259" key="1">
    <source>
        <dbReference type="Pfam" id="PF01119"/>
    </source>
</evidence>
<feature type="non-terminal residue" evidence="2">
    <location>
        <position position="1"/>
    </location>
</feature>
<reference evidence="2" key="1">
    <citation type="submission" date="2021-02" db="EMBL/GenBank/DDBJ databases">
        <authorList>
            <person name="Nowell W R."/>
        </authorList>
    </citation>
    <scope>NUCLEOTIDE SEQUENCE</scope>
</reference>
<dbReference type="GO" id="GO:0030983">
    <property type="term" value="F:mismatched DNA binding"/>
    <property type="evidence" value="ECO:0007669"/>
    <property type="project" value="InterPro"/>
</dbReference>
<dbReference type="SUPFAM" id="SSF54211">
    <property type="entry name" value="Ribosomal protein S5 domain 2-like"/>
    <property type="match status" value="1"/>
</dbReference>
<dbReference type="InterPro" id="IPR020568">
    <property type="entry name" value="Ribosomal_Su5_D2-typ_SF"/>
</dbReference>
<gene>
    <name evidence="2" type="ORF">QYT958_LOCUS44730</name>
</gene>
<dbReference type="GO" id="GO:0006298">
    <property type="term" value="P:mismatch repair"/>
    <property type="evidence" value="ECO:0007669"/>
    <property type="project" value="InterPro"/>
</dbReference>
<dbReference type="GO" id="GO:0032389">
    <property type="term" value="C:MutLalpha complex"/>
    <property type="evidence" value="ECO:0007669"/>
    <property type="project" value="TreeGrafter"/>
</dbReference>
<accession>A0A822EFZ5</accession>
<dbReference type="InterPro" id="IPR013507">
    <property type="entry name" value="DNA_mismatch_S5_2-like"/>
</dbReference>
<dbReference type="AlphaFoldDB" id="A0A822EFZ5"/>
<dbReference type="Proteomes" id="UP000663848">
    <property type="component" value="Unassembled WGS sequence"/>
</dbReference>
<dbReference type="GO" id="GO:0016887">
    <property type="term" value="F:ATP hydrolysis activity"/>
    <property type="evidence" value="ECO:0007669"/>
    <property type="project" value="InterPro"/>
</dbReference>
<sequence length="62" mass="7131">DTLAQLFGSKILESIIHIDDNNDDENREFKFDGFISRPQHGSGRSSTDRQYLYVNNRPIDCA</sequence>
<dbReference type="GO" id="GO:0005524">
    <property type="term" value="F:ATP binding"/>
    <property type="evidence" value="ECO:0007669"/>
    <property type="project" value="InterPro"/>
</dbReference>
<dbReference type="PANTHER" id="PTHR10073">
    <property type="entry name" value="DNA MISMATCH REPAIR PROTEIN MLH, PMS, MUTL"/>
    <property type="match status" value="1"/>
</dbReference>
<dbReference type="Gene3D" id="3.30.230.10">
    <property type="match status" value="1"/>
</dbReference>
<evidence type="ECO:0000313" key="3">
    <source>
        <dbReference type="Proteomes" id="UP000663848"/>
    </source>
</evidence>
<dbReference type="InterPro" id="IPR038973">
    <property type="entry name" value="MutL/Mlh/Pms-like"/>
</dbReference>